<keyword evidence="1" id="KW-0732">Signal</keyword>
<dbReference type="Proteomes" id="UP000009286">
    <property type="component" value="Chromosome"/>
</dbReference>
<organism evidence="3 4">
    <name type="scientific">Micavibrio aeruginosavorus (strain ARL-13)</name>
    <dbReference type="NCBI Taxonomy" id="856793"/>
    <lineage>
        <taxon>Bacteria</taxon>
        <taxon>Pseudomonadati</taxon>
        <taxon>Bdellovibrionota</taxon>
        <taxon>Bdellovibrionia</taxon>
        <taxon>Bdellovibrionales</taxon>
        <taxon>Pseudobdellovibrionaceae</taxon>
        <taxon>Micavibrio</taxon>
    </lineage>
</organism>
<accession>G2KRV0</accession>
<feature type="signal peptide" evidence="1">
    <location>
        <begin position="1"/>
        <end position="23"/>
    </location>
</feature>
<dbReference type="RefSeq" id="WP_014103281.1">
    <property type="nucleotide sequence ID" value="NC_016026.1"/>
</dbReference>
<protein>
    <recommendedName>
        <fullName evidence="2">Rap1a immunity protein domain-containing protein</fullName>
    </recommendedName>
</protein>
<evidence type="ECO:0000313" key="3">
    <source>
        <dbReference type="EMBL" id="AEP10058.1"/>
    </source>
</evidence>
<proteinExistence type="predicted"/>
<dbReference type="STRING" id="856793.MICA_1746"/>
<dbReference type="Pfam" id="PF18602">
    <property type="entry name" value="Rap1a"/>
    <property type="match status" value="1"/>
</dbReference>
<gene>
    <name evidence="3" type="ordered locus">MICA_1746</name>
</gene>
<dbReference type="KEGG" id="mai:MICA_1746"/>
<feature type="chain" id="PRO_5003432225" description="Rap1a immunity protein domain-containing protein" evidence="1">
    <location>
        <begin position="24"/>
        <end position="134"/>
    </location>
</feature>
<dbReference type="AlphaFoldDB" id="G2KRV0"/>
<keyword evidence="4" id="KW-1185">Reference proteome</keyword>
<dbReference type="EMBL" id="CP002382">
    <property type="protein sequence ID" value="AEP10058.1"/>
    <property type="molecule type" value="Genomic_DNA"/>
</dbReference>
<sequence length="134" mass="14367">MAVPTIKTLLWAAMMVAVLGVGASDARSEGARFSGAYLRYVCGVDGEGKEAVRGGHAACQAYISGVVDYHNLMLSMKMAPEVRFCLPVNTSMNRLHAVVLAYLNKNPQHDTFVAAPAVVMALYESFPCGGKKKK</sequence>
<dbReference type="InterPro" id="IPR041238">
    <property type="entry name" value="Rap1a"/>
</dbReference>
<dbReference type="OrthoDB" id="8454367at2"/>
<reference evidence="3 4" key="1">
    <citation type="journal article" date="2011" name="BMC Genomics">
        <title>Genomic insights into an obligate epibiotic bacterial predator: Micavibrio aeruginosavorus ARL-13.</title>
        <authorList>
            <person name="Wang Z."/>
            <person name="Kadouri D."/>
            <person name="Wu M."/>
        </authorList>
    </citation>
    <scope>NUCLEOTIDE SEQUENCE [LARGE SCALE GENOMIC DNA]</scope>
    <source>
        <strain evidence="3 4">ARL-13</strain>
    </source>
</reference>
<dbReference type="HOGENOM" id="CLU_1893785_0_0_5"/>
<evidence type="ECO:0000259" key="2">
    <source>
        <dbReference type="Pfam" id="PF18602"/>
    </source>
</evidence>
<evidence type="ECO:0000256" key="1">
    <source>
        <dbReference type="SAM" id="SignalP"/>
    </source>
</evidence>
<evidence type="ECO:0000313" key="4">
    <source>
        <dbReference type="Proteomes" id="UP000009286"/>
    </source>
</evidence>
<name>G2KRV0_MICAA</name>
<feature type="domain" description="Rap1a immunity protein" evidence="2">
    <location>
        <begin position="34"/>
        <end position="128"/>
    </location>
</feature>
<dbReference type="Gene3D" id="1.10.890.40">
    <property type="match status" value="1"/>
</dbReference>